<feature type="region of interest" description="Disordered" evidence="1">
    <location>
        <begin position="64"/>
        <end position="87"/>
    </location>
</feature>
<dbReference type="Gene3D" id="3.30.1380.10">
    <property type="match status" value="1"/>
</dbReference>
<organism evidence="3 4">
    <name type="scientific">Neptunitalea chrysea</name>
    <dbReference type="NCBI Taxonomy" id="1647581"/>
    <lineage>
        <taxon>Bacteria</taxon>
        <taxon>Pseudomonadati</taxon>
        <taxon>Bacteroidota</taxon>
        <taxon>Flavobacteriia</taxon>
        <taxon>Flavobacteriales</taxon>
        <taxon>Flavobacteriaceae</taxon>
        <taxon>Neptunitalea</taxon>
    </lineage>
</organism>
<dbReference type="InterPro" id="IPR009045">
    <property type="entry name" value="Zn_M74/Hedgehog-like"/>
</dbReference>
<feature type="domain" description="Peptidase M15A C-terminal" evidence="2">
    <location>
        <begin position="6"/>
        <end position="121"/>
    </location>
</feature>
<name>A0A9W6ETC4_9FLAO</name>
<proteinExistence type="predicted"/>
<evidence type="ECO:0000313" key="4">
    <source>
        <dbReference type="Proteomes" id="UP001143545"/>
    </source>
</evidence>
<dbReference type="InterPro" id="IPR013230">
    <property type="entry name" value="Peptidase_M15A_C"/>
</dbReference>
<dbReference type="Pfam" id="PF08291">
    <property type="entry name" value="Peptidase_M15_3"/>
    <property type="match status" value="1"/>
</dbReference>
<sequence length="132" mass="15010">MQLTENFNKSEFECKDGSVMPYSVLQNVKELAKNLQVLRDYLGVPITLTNGYRSPHYNDVVLPSRGYKTSKNSQHKKGKAGDIKAQGKSPLQVKSAIEHLIATGKMKQGGVGIYKTFIHYDIRGYRARWDYR</sequence>
<comment type="caution">
    <text evidence="3">The sequence shown here is derived from an EMBL/GenBank/DDBJ whole genome shotgun (WGS) entry which is preliminary data.</text>
</comment>
<dbReference type="Proteomes" id="UP001143545">
    <property type="component" value="Unassembled WGS sequence"/>
</dbReference>
<protein>
    <recommendedName>
        <fullName evidence="2">Peptidase M15A C-terminal domain-containing protein</fullName>
    </recommendedName>
</protein>
<gene>
    <name evidence="3" type="ORF">NBRC110019_07490</name>
</gene>
<dbReference type="RefSeq" id="WP_281752528.1">
    <property type="nucleotide sequence ID" value="NZ_BRVP01000004.1"/>
</dbReference>
<dbReference type="SUPFAM" id="SSF55166">
    <property type="entry name" value="Hedgehog/DD-peptidase"/>
    <property type="match status" value="1"/>
</dbReference>
<dbReference type="AlphaFoldDB" id="A0A9W6ETC4"/>
<keyword evidence="4" id="KW-1185">Reference proteome</keyword>
<reference evidence="3" key="1">
    <citation type="submission" date="2022-07" db="EMBL/GenBank/DDBJ databases">
        <title>Taxonomy of Novel Oxalotrophic and Methylotrophic Bacteria.</title>
        <authorList>
            <person name="Sahin N."/>
            <person name="Tani A."/>
        </authorList>
    </citation>
    <scope>NUCLEOTIDE SEQUENCE</scope>
    <source>
        <strain evidence="3">AM327</strain>
    </source>
</reference>
<evidence type="ECO:0000313" key="3">
    <source>
        <dbReference type="EMBL" id="GLB51710.1"/>
    </source>
</evidence>
<evidence type="ECO:0000256" key="1">
    <source>
        <dbReference type="SAM" id="MobiDB-lite"/>
    </source>
</evidence>
<evidence type="ECO:0000259" key="2">
    <source>
        <dbReference type="Pfam" id="PF08291"/>
    </source>
</evidence>
<accession>A0A9W6ETC4</accession>
<dbReference type="EMBL" id="BRVP01000004">
    <property type="protein sequence ID" value="GLB51710.1"/>
    <property type="molecule type" value="Genomic_DNA"/>
</dbReference>